<dbReference type="KEGG" id="amar:AMRN_1573"/>
<evidence type="ECO:0000313" key="3">
    <source>
        <dbReference type="Proteomes" id="UP000224740"/>
    </source>
</evidence>
<keyword evidence="1" id="KW-0378">Hydrolase</keyword>
<proteinExistence type="predicted"/>
<dbReference type="GO" id="GO:0005829">
    <property type="term" value="C:cytosol"/>
    <property type="evidence" value="ECO:0007669"/>
    <property type="project" value="TreeGrafter"/>
</dbReference>
<organism evidence="1 4">
    <name type="scientific">Malaciobacter marinus</name>
    <dbReference type="NCBI Taxonomy" id="505249"/>
    <lineage>
        <taxon>Bacteria</taxon>
        <taxon>Pseudomonadati</taxon>
        <taxon>Campylobacterota</taxon>
        <taxon>Epsilonproteobacteria</taxon>
        <taxon>Campylobacterales</taxon>
        <taxon>Arcobacteraceae</taxon>
        <taxon>Malaciobacter</taxon>
    </lineage>
</organism>
<dbReference type="AlphaFoldDB" id="A0A347TL29"/>
<reference evidence="3" key="1">
    <citation type="submission" date="2017-09" db="EMBL/GenBank/DDBJ databases">
        <title>Arcobacter canalis sp. nov., a new species isolated from a water canal contaminated with urban sewage.</title>
        <authorList>
            <person name="Perez-Cataluna A."/>
            <person name="Salas-Masso N."/>
            <person name="Figueras M.J."/>
        </authorList>
    </citation>
    <scope>NUCLEOTIDE SEQUENCE [LARGE SCALE GENOMIC DNA]</scope>
    <source>
        <strain evidence="3">CECT 7727</strain>
    </source>
</reference>
<dbReference type="GO" id="GO:0016811">
    <property type="term" value="F:hydrolase activity, acting on carbon-nitrogen (but not peptide) bonds, in linear amides"/>
    <property type="evidence" value="ECO:0007669"/>
    <property type="project" value="InterPro"/>
</dbReference>
<dbReference type="PANTHER" id="PTHR43235">
    <property type="entry name" value="GLUTAMINE AMIDOTRANSFERASE PB2B2.05-RELATED"/>
    <property type="match status" value="1"/>
</dbReference>
<dbReference type="SUPFAM" id="SSF52317">
    <property type="entry name" value="Class I glutamine amidotransferase-like"/>
    <property type="match status" value="1"/>
</dbReference>
<gene>
    <name evidence="1" type="ORF">AMRN_1573</name>
    <name evidence="2" type="ORF">CPH92_06400</name>
</gene>
<dbReference type="RefSeq" id="WP_099310910.1">
    <property type="nucleotide sequence ID" value="NZ_CP032101.1"/>
</dbReference>
<dbReference type="Proteomes" id="UP000264693">
    <property type="component" value="Chromosome"/>
</dbReference>
<reference evidence="1 4" key="3">
    <citation type="submission" date="2018-08" db="EMBL/GenBank/DDBJ databases">
        <title>Complete genome of the Arcobacter marinus type strain JCM 15502.</title>
        <authorList>
            <person name="Miller W.G."/>
            <person name="Yee E."/>
            <person name="Huynh S."/>
            <person name="Parker C.T."/>
        </authorList>
    </citation>
    <scope>NUCLEOTIDE SEQUENCE [LARGE SCALE GENOMIC DNA]</scope>
    <source>
        <strain evidence="1 4">JCM 15502</strain>
    </source>
</reference>
<protein>
    <submittedName>
        <fullName evidence="1">Gamma-glutamyl hydrolase, peptidase C26 family</fullName>
    </submittedName>
    <submittedName>
        <fullName evidence="2">Gamma-glutamyl-gamma-aminobutyrate hydrolase</fullName>
    </submittedName>
</protein>
<dbReference type="EMBL" id="NXAO01000025">
    <property type="protein sequence ID" value="PHO15561.1"/>
    <property type="molecule type" value="Genomic_DNA"/>
</dbReference>
<accession>A0A347TL29</accession>
<dbReference type="CDD" id="cd01745">
    <property type="entry name" value="GATase1_2"/>
    <property type="match status" value="1"/>
</dbReference>
<dbReference type="PROSITE" id="PS51273">
    <property type="entry name" value="GATASE_TYPE_1"/>
    <property type="match status" value="1"/>
</dbReference>
<evidence type="ECO:0000313" key="4">
    <source>
        <dbReference type="Proteomes" id="UP000264693"/>
    </source>
</evidence>
<reference evidence="2" key="2">
    <citation type="submission" date="2017-09" db="EMBL/GenBank/DDBJ databases">
        <authorList>
            <person name="Perez-Cataluna A."/>
            <person name="Figueras M.J."/>
            <person name="Salas-Masso N."/>
        </authorList>
    </citation>
    <scope>NUCLEOTIDE SEQUENCE</scope>
    <source>
        <strain evidence="2">CECT 7727</strain>
    </source>
</reference>
<sequence>MAKKPLIGICLPNKGNFFAELFIRLNLYLSGAKSVSLRANNHISKDKIDGMILSGGSDINPVLYGGRKDAHNTKLDKKRDAFELDMISYAVKRKIPIFGICRGAQLLNIFFEGDLYPTILDFDEYIIHQNSIFPIKDVYVKKKTKLFDILKKDKIKANSIHNQAINKVGESLKVTAEHEGLIQAIEKRNYPFMLAVQWHPEYLFYIKEHRELFNDFVKACNKKKG</sequence>
<dbReference type="InterPro" id="IPR011697">
    <property type="entry name" value="Peptidase_C26"/>
</dbReference>
<evidence type="ECO:0000313" key="2">
    <source>
        <dbReference type="EMBL" id="PHO15561.1"/>
    </source>
</evidence>
<name>A0A347TL29_9BACT</name>
<dbReference type="EMBL" id="CP032101">
    <property type="protein sequence ID" value="AXX87307.1"/>
    <property type="molecule type" value="Genomic_DNA"/>
</dbReference>
<dbReference type="Gene3D" id="3.40.50.880">
    <property type="match status" value="1"/>
</dbReference>
<keyword evidence="3" id="KW-1185">Reference proteome</keyword>
<dbReference type="PANTHER" id="PTHR43235:SF1">
    <property type="entry name" value="GLUTAMINE AMIDOTRANSFERASE PB2B2.05-RELATED"/>
    <property type="match status" value="1"/>
</dbReference>
<dbReference type="InterPro" id="IPR029062">
    <property type="entry name" value="Class_I_gatase-like"/>
</dbReference>
<dbReference type="Pfam" id="PF07722">
    <property type="entry name" value="Peptidase_C26"/>
    <property type="match status" value="1"/>
</dbReference>
<dbReference type="InterPro" id="IPR044668">
    <property type="entry name" value="PuuD-like"/>
</dbReference>
<evidence type="ECO:0000313" key="1">
    <source>
        <dbReference type="EMBL" id="AXX87307.1"/>
    </source>
</evidence>
<dbReference type="Proteomes" id="UP000224740">
    <property type="component" value="Unassembled WGS sequence"/>
</dbReference>